<accession>A0A2D0ND21</accession>
<dbReference type="PROSITE" id="PS50093">
    <property type="entry name" value="PKD"/>
    <property type="match status" value="1"/>
</dbReference>
<dbReference type="CDD" id="cd00146">
    <property type="entry name" value="PKD"/>
    <property type="match status" value="1"/>
</dbReference>
<protein>
    <recommendedName>
        <fullName evidence="1">PKD domain-containing protein</fullName>
    </recommendedName>
</protein>
<dbReference type="Gene3D" id="2.60.40.10">
    <property type="entry name" value="Immunoglobulins"/>
    <property type="match status" value="1"/>
</dbReference>
<evidence type="ECO:0000259" key="1">
    <source>
        <dbReference type="PROSITE" id="PS50093"/>
    </source>
</evidence>
<dbReference type="SMART" id="SM00089">
    <property type="entry name" value="PKD"/>
    <property type="match status" value="1"/>
</dbReference>
<sequence>MQRLHSLICLIAGGCLFLLVFPGCEKEAVVEPPTAGIFRSIVGKQVAFTALTLHADEWLWDFGDGSTSTEQNPVHVYGSGGVYNITLTASNGMGSANATTQVSLDLSPIEMLTGGANAPNGKTWKISAAHSEHDAIALANADFTVIQEVPAGALGLFLGLGEEYEDTFTFRADGGYVHDNKNGGSFGGLVFGVVNQVDIVNVTEESQSFGFASLAYTPEANATFTYTESEDFTVTVVSQADGETTGDITYEDVSTLDFSGTEFIGFMDFHRKCIIQEISPEKMRLAMFMSATQGAHFNKPSLVVIFTFDAVQ</sequence>
<reference evidence="2 3" key="1">
    <citation type="submission" date="2017-10" db="EMBL/GenBank/DDBJ databases">
        <title>The draft genome sequence of Lewinella nigricans NBRC 102662.</title>
        <authorList>
            <person name="Wang K."/>
        </authorList>
    </citation>
    <scope>NUCLEOTIDE SEQUENCE [LARGE SCALE GENOMIC DNA]</scope>
    <source>
        <strain evidence="2 3">NBRC 102662</strain>
    </source>
</reference>
<proteinExistence type="predicted"/>
<gene>
    <name evidence="2" type="ORF">CRP01_11880</name>
</gene>
<dbReference type="InterPro" id="IPR000601">
    <property type="entry name" value="PKD_dom"/>
</dbReference>
<dbReference type="EMBL" id="PDUD01000018">
    <property type="protein sequence ID" value="PHN06266.1"/>
    <property type="molecule type" value="Genomic_DNA"/>
</dbReference>
<dbReference type="InterPro" id="IPR013783">
    <property type="entry name" value="Ig-like_fold"/>
</dbReference>
<comment type="caution">
    <text evidence="2">The sequence shown here is derived from an EMBL/GenBank/DDBJ whole genome shotgun (WGS) entry which is preliminary data.</text>
</comment>
<dbReference type="InterPro" id="IPR035986">
    <property type="entry name" value="PKD_dom_sf"/>
</dbReference>
<dbReference type="OrthoDB" id="1488789at2"/>
<organism evidence="2 3">
    <name type="scientific">Flavilitoribacter nigricans (strain ATCC 23147 / DSM 23189 / NBRC 102662 / NCIMB 1420 / SS-2)</name>
    <name type="common">Lewinella nigricans</name>
    <dbReference type="NCBI Taxonomy" id="1122177"/>
    <lineage>
        <taxon>Bacteria</taxon>
        <taxon>Pseudomonadati</taxon>
        <taxon>Bacteroidota</taxon>
        <taxon>Saprospiria</taxon>
        <taxon>Saprospirales</taxon>
        <taxon>Lewinellaceae</taxon>
        <taxon>Flavilitoribacter</taxon>
    </lineage>
</organism>
<dbReference type="SUPFAM" id="SSF49299">
    <property type="entry name" value="PKD domain"/>
    <property type="match status" value="1"/>
</dbReference>
<dbReference type="RefSeq" id="WP_099150249.1">
    <property type="nucleotide sequence ID" value="NZ_PDUD01000018.1"/>
</dbReference>
<dbReference type="AlphaFoldDB" id="A0A2D0ND21"/>
<name>A0A2D0ND21_FLAN2</name>
<evidence type="ECO:0000313" key="3">
    <source>
        <dbReference type="Proteomes" id="UP000223913"/>
    </source>
</evidence>
<dbReference type="Proteomes" id="UP000223913">
    <property type="component" value="Unassembled WGS sequence"/>
</dbReference>
<dbReference type="Pfam" id="PF18911">
    <property type="entry name" value="PKD_4"/>
    <property type="match status" value="1"/>
</dbReference>
<evidence type="ECO:0000313" key="2">
    <source>
        <dbReference type="EMBL" id="PHN06266.1"/>
    </source>
</evidence>
<dbReference type="InterPro" id="IPR022409">
    <property type="entry name" value="PKD/Chitinase_dom"/>
</dbReference>
<keyword evidence="3" id="KW-1185">Reference proteome</keyword>
<feature type="domain" description="PKD" evidence="1">
    <location>
        <begin position="58"/>
        <end position="104"/>
    </location>
</feature>
<dbReference type="PROSITE" id="PS51257">
    <property type="entry name" value="PROKAR_LIPOPROTEIN"/>
    <property type="match status" value="1"/>
</dbReference>